<protein>
    <submittedName>
        <fullName evidence="4">PstS family phosphate ABC transporter substrate-binding protein</fullName>
    </submittedName>
</protein>
<feature type="chain" id="PRO_5046793611" evidence="2">
    <location>
        <begin position="23"/>
        <end position="318"/>
    </location>
</feature>
<evidence type="ECO:0000313" key="4">
    <source>
        <dbReference type="EMBL" id="MFD1166990.1"/>
    </source>
</evidence>
<dbReference type="PROSITE" id="PS51257">
    <property type="entry name" value="PROKAR_LIPOPROTEIN"/>
    <property type="match status" value="1"/>
</dbReference>
<dbReference type="InterPro" id="IPR050811">
    <property type="entry name" value="Phosphate_ABC_transporter"/>
</dbReference>
<sequence>MKRSIWCSLAMMILLALVVSCSQNKNKRQETSDTTKVSANAAKDDILTGELSVIVDEAALPLMLQQVDVFKSSYVNSNIKLIPLPEREAINALMQGQADIAILARLLSNEENAGFKSRGISPRTFPAFYDGVVFVNNISATDTSIDINALTSMLKGESKGGKKLVFDNVNSSTFRKVKELTKLEKVSGQAVIAMKTSKEVIEEVLKDVNSIGVMSYGQYLDCVRLFGEENKIRILSLQTLKDGKSIGYFKPSQTTFATDEYALKNEFQVLNYQPNLGLGIGFSAFMTGDRGQRIVLKYGLLPVTMPGREIIIREDNIN</sequence>
<comment type="caution">
    <text evidence="4">The sequence shown here is derived from an EMBL/GenBank/DDBJ whole genome shotgun (WGS) entry which is preliminary data.</text>
</comment>
<evidence type="ECO:0000313" key="5">
    <source>
        <dbReference type="Proteomes" id="UP001597205"/>
    </source>
</evidence>
<keyword evidence="5" id="KW-1185">Reference proteome</keyword>
<dbReference type="PANTHER" id="PTHR30570:SF1">
    <property type="entry name" value="PHOSPHATE-BINDING PROTEIN PSTS"/>
    <property type="match status" value="1"/>
</dbReference>
<dbReference type="RefSeq" id="WP_380898042.1">
    <property type="nucleotide sequence ID" value="NZ_JBHTKY010000028.1"/>
</dbReference>
<keyword evidence="1 2" id="KW-0732">Signal</keyword>
<dbReference type="Gene3D" id="3.40.190.10">
    <property type="entry name" value="Periplasmic binding protein-like II"/>
    <property type="match status" value="3"/>
</dbReference>
<reference evidence="5" key="1">
    <citation type="journal article" date="2019" name="Int. J. Syst. Evol. Microbiol.">
        <title>The Global Catalogue of Microorganisms (GCM) 10K type strain sequencing project: providing services to taxonomists for standard genome sequencing and annotation.</title>
        <authorList>
            <consortium name="The Broad Institute Genomics Platform"/>
            <consortium name="The Broad Institute Genome Sequencing Center for Infectious Disease"/>
            <person name="Wu L."/>
            <person name="Ma J."/>
        </authorList>
    </citation>
    <scope>NUCLEOTIDE SEQUENCE [LARGE SCALE GENOMIC DNA]</scope>
    <source>
        <strain evidence="5">CCUG 52468</strain>
    </source>
</reference>
<evidence type="ECO:0000256" key="1">
    <source>
        <dbReference type="ARBA" id="ARBA00022729"/>
    </source>
</evidence>
<dbReference type="SUPFAM" id="SSF53850">
    <property type="entry name" value="Periplasmic binding protein-like II"/>
    <property type="match status" value="1"/>
</dbReference>
<dbReference type="PANTHER" id="PTHR30570">
    <property type="entry name" value="PERIPLASMIC PHOSPHATE BINDING COMPONENT OF PHOSPHATE ABC TRANSPORTER"/>
    <property type="match status" value="1"/>
</dbReference>
<dbReference type="EMBL" id="JBHTKY010000028">
    <property type="protein sequence ID" value="MFD1166990.1"/>
    <property type="molecule type" value="Genomic_DNA"/>
</dbReference>
<accession>A0ABW3RPJ0</accession>
<dbReference type="Pfam" id="PF12849">
    <property type="entry name" value="PBP_like_2"/>
    <property type="match status" value="1"/>
</dbReference>
<feature type="signal peptide" evidence="2">
    <location>
        <begin position="1"/>
        <end position="22"/>
    </location>
</feature>
<dbReference type="Proteomes" id="UP001597205">
    <property type="component" value="Unassembled WGS sequence"/>
</dbReference>
<organism evidence="4 5">
    <name type="scientific">Sphingobacterium daejeonense</name>
    <dbReference type="NCBI Taxonomy" id="371142"/>
    <lineage>
        <taxon>Bacteria</taxon>
        <taxon>Pseudomonadati</taxon>
        <taxon>Bacteroidota</taxon>
        <taxon>Sphingobacteriia</taxon>
        <taxon>Sphingobacteriales</taxon>
        <taxon>Sphingobacteriaceae</taxon>
        <taxon>Sphingobacterium</taxon>
    </lineage>
</organism>
<dbReference type="InterPro" id="IPR024370">
    <property type="entry name" value="PBP_domain"/>
</dbReference>
<gene>
    <name evidence="4" type="ORF">ACFQ2C_15385</name>
</gene>
<feature type="domain" description="PBP" evidence="3">
    <location>
        <begin position="49"/>
        <end position="289"/>
    </location>
</feature>
<proteinExistence type="predicted"/>
<evidence type="ECO:0000259" key="3">
    <source>
        <dbReference type="Pfam" id="PF12849"/>
    </source>
</evidence>
<name>A0ABW3RPJ0_9SPHI</name>
<evidence type="ECO:0000256" key="2">
    <source>
        <dbReference type="SAM" id="SignalP"/>
    </source>
</evidence>